<dbReference type="CDD" id="cd02440">
    <property type="entry name" value="AdoMet_MTases"/>
    <property type="match status" value="1"/>
</dbReference>
<accession>A0ABW8SVQ5</accession>
<organism evidence="2 3">
    <name type="scientific">Aquirufa novilacunae</name>
    <dbReference type="NCBI Taxonomy" id="3139305"/>
    <lineage>
        <taxon>Bacteria</taxon>
        <taxon>Pseudomonadati</taxon>
        <taxon>Bacteroidota</taxon>
        <taxon>Cytophagia</taxon>
        <taxon>Cytophagales</taxon>
        <taxon>Flectobacillaceae</taxon>
        <taxon>Aquirufa</taxon>
    </lineage>
</organism>
<protein>
    <submittedName>
        <fullName evidence="2">Class I SAM-dependent methyltransferase</fullName>
        <ecNumber evidence="2">2.1.1.-</ecNumber>
    </submittedName>
</protein>
<dbReference type="GO" id="GO:0032259">
    <property type="term" value="P:methylation"/>
    <property type="evidence" value="ECO:0007669"/>
    <property type="project" value="UniProtKB-KW"/>
</dbReference>
<dbReference type="EC" id="2.1.1.-" evidence="2"/>
<dbReference type="InterPro" id="IPR029063">
    <property type="entry name" value="SAM-dependent_MTases_sf"/>
</dbReference>
<evidence type="ECO:0000256" key="1">
    <source>
        <dbReference type="ARBA" id="ARBA00022679"/>
    </source>
</evidence>
<sequence length="294" mass="33091">MENIQNCPVCGSPNSTLKFKAKDYTVSNEQFHIVSCDACSLVYTNPRPVANEAGPYYHASAYISHSDTNEGIVNKLYHAVRKFTLQSKLNWIAPDKKANKELLDIGCGNGHFLAAAKEKGWNINGLELDPETAARAAKLTGLSIAPSLAEIAPEKQFQVITLWHVLEHVYELDEYFNFFKSRLNKDGKLLLALPNPASFDAGYFEEYWAAYDVPRHIYHFTPATITALAAKYGFKLQKSRGLIFDSFYISLLSNEYKTGNKRLLHSFLIGFISNLRAMLGKPNYSSNLYTFEHA</sequence>
<reference evidence="2 3" key="1">
    <citation type="submission" date="2024-07" db="EMBL/GenBank/DDBJ databases">
        <authorList>
            <person name="Pitt A."/>
            <person name="Hahn M.W."/>
        </authorList>
    </citation>
    <scope>NUCLEOTIDE SEQUENCE [LARGE SCALE GENOMIC DNA]</scope>
    <source>
        <strain evidence="2 3">2-AUSEE-184A6</strain>
    </source>
</reference>
<evidence type="ECO:0000313" key="3">
    <source>
        <dbReference type="Proteomes" id="UP001623559"/>
    </source>
</evidence>
<dbReference type="EMBL" id="JBEWZG010000002">
    <property type="protein sequence ID" value="MFL0206384.1"/>
    <property type="molecule type" value="Genomic_DNA"/>
</dbReference>
<comment type="caution">
    <text evidence="2">The sequence shown here is derived from an EMBL/GenBank/DDBJ whole genome shotgun (WGS) entry which is preliminary data.</text>
</comment>
<dbReference type="Gene3D" id="3.40.50.150">
    <property type="entry name" value="Vaccinia Virus protein VP39"/>
    <property type="match status" value="1"/>
</dbReference>
<keyword evidence="2" id="KW-0489">Methyltransferase</keyword>
<proteinExistence type="predicted"/>
<dbReference type="Pfam" id="PF13489">
    <property type="entry name" value="Methyltransf_23"/>
    <property type="match status" value="1"/>
</dbReference>
<name>A0ABW8SVQ5_9BACT</name>
<evidence type="ECO:0000313" key="2">
    <source>
        <dbReference type="EMBL" id="MFL0206384.1"/>
    </source>
</evidence>
<dbReference type="PANTHER" id="PTHR43861:SF3">
    <property type="entry name" value="PUTATIVE (AFU_ORTHOLOGUE AFUA_2G14390)-RELATED"/>
    <property type="match status" value="1"/>
</dbReference>
<dbReference type="Proteomes" id="UP001623559">
    <property type="component" value="Unassembled WGS sequence"/>
</dbReference>
<gene>
    <name evidence="2" type="ORF">V7S74_06480</name>
</gene>
<dbReference type="GO" id="GO:0008168">
    <property type="term" value="F:methyltransferase activity"/>
    <property type="evidence" value="ECO:0007669"/>
    <property type="project" value="UniProtKB-KW"/>
</dbReference>
<dbReference type="SUPFAM" id="SSF53335">
    <property type="entry name" value="S-adenosyl-L-methionine-dependent methyltransferases"/>
    <property type="match status" value="1"/>
</dbReference>
<dbReference type="RefSeq" id="WP_406777961.1">
    <property type="nucleotide sequence ID" value="NZ_JBEWZG010000002.1"/>
</dbReference>
<dbReference type="PANTHER" id="PTHR43861">
    <property type="entry name" value="TRANS-ACONITATE 2-METHYLTRANSFERASE-RELATED"/>
    <property type="match status" value="1"/>
</dbReference>
<keyword evidence="1 2" id="KW-0808">Transferase</keyword>